<reference evidence="2" key="1">
    <citation type="journal article" date="2022" name="Mol. Ecol. Resour.">
        <title>The genomes of chicory, endive, great burdock and yacon provide insights into Asteraceae palaeo-polyploidization history and plant inulin production.</title>
        <authorList>
            <person name="Fan W."/>
            <person name="Wang S."/>
            <person name="Wang H."/>
            <person name="Wang A."/>
            <person name="Jiang F."/>
            <person name="Liu H."/>
            <person name="Zhao H."/>
            <person name="Xu D."/>
            <person name="Zhang Y."/>
        </authorList>
    </citation>
    <scope>NUCLEOTIDE SEQUENCE [LARGE SCALE GENOMIC DNA]</scope>
    <source>
        <strain evidence="2">cv. Yunnan</strain>
    </source>
</reference>
<accession>A0ACB9I1X5</accession>
<reference evidence="1 2" key="2">
    <citation type="journal article" date="2022" name="Mol. Ecol. Resour.">
        <title>The genomes of chicory, endive, great burdock and yacon provide insights into Asteraceae paleo-polyploidization history and plant inulin production.</title>
        <authorList>
            <person name="Fan W."/>
            <person name="Wang S."/>
            <person name="Wang H."/>
            <person name="Wang A."/>
            <person name="Jiang F."/>
            <person name="Liu H."/>
            <person name="Zhao H."/>
            <person name="Xu D."/>
            <person name="Zhang Y."/>
        </authorList>
    </citation>
    <scope>NUCLEOTIDE SEQUENCE [LARGE SCALE GENOMIC DNA]</scope>
    <source>
        <strain evidence="2">cv. Yunnan</strain>
        <tissue evidence="1">Leaves</tissue>
    </source>
</reference>
<sequence length="222" mass="25745">MMKAYFKFTEHTLWESIVKGPHIPKTTNDDGLVLIADPDLYSEENKKLIERDNRALGSIILALPTELYLNFEQHEIAQGLWNDLCLRFEGNAALQESRTDLLLKQYNMFSYKKNETLSEQVIRFTTMINRLRKMGVKFEENDLGKKLLDSLPDCWSIRFSSLGILHHMCQESRVLLPQTDTCLHAGDEFQTFARHPIHANDDVKTPKNDGDHVDRERAVVKR</sequence>
<comment type="caution">
    <text evidence="1">The sequence shown here is derived from an EMBL/GenBank/DDBJ whole genome shotgun (WGS) entry which is preliminary data.</text>
</comment>
<proteinExistence type="predicted"/>
<organism evidence="1 2">
    <name type="scientific">Smallanthus sonchifolius</name>
    <dbReference type="NCBI Taxonomy" id="185202"/>
    <lineage>
        <taxon>Eukaryota</taxon>
        <taxon>Viridiplantae</taxon>
        <taxon>Streptophyta</taxon>
        <taxon>Embryophyta</taxon>
        <taxon>Tracheophyta</taxon>
        <taxon>Spermatophyta</taxon>
        <taxon>Magnoliopsida</taxon>
        <taxon>eudicotyledons</taxon>
        <taxon>Gunneridae</taxon>
        <taxon>Pentapetalae</taxon>
        <taxon>asterids</taxon>
        <taxon>campanulids</taxon>
        <taxon>Asterales</taxon>
        <taxon>Asteraceae</taxon>
        <taxon>Asteroideae</taxon>
        <taxon>Heliantheae alliance</taxon>
        <taxon>Millerieae</taxon>
        <taxon>Smallanthus</taxon>
    </lineage>
</organism>
<keyword evidence="2" id="KW-1185">Reference proteome</keyword>
<name>A0ACB9I1X5_9ASTR</name>
<evidence type="ECO:0000313" key="1">
    <source>
        <dbReference type="EMBL" id="KAI3802208.1"/>
    </source>
</evidence>
<protein>
    <submittedName>
        <fullName evidence="1">Uncharacterized protein</fullName>
    </submittedName>
</protein>
<evidence type="ECO:0000313" key="2">
    <source>
        <dbReference type="Proteomes" id="UP001056120"/>
    </source>
</evidence>
<gene>
    <name evidence="1" type="ORF">L1987_30338</name>
</gene>
<dbReference type="Proteomes" id="UP001056120">
    <property type="component" value="Linkage Group LG10"/>
</dbReference>
<dbReference type="EMBL" id="CM042027">
    <property type="protein sequence ID" value="KAI3802208.1"/>
    <property type="molecule type" value="Genomic_DNA"/>
</dbReference>